<dbReference type="InParanoid" id="A8DUR0"/>
<dbReference type="Proteomes" id="UP000001593">
    <property type="component" value="Unassembled WGS sequence"/>
</dbReference>
<protein>
    <submittedName>
        <fullName evidence="1">Uncharacterized protein</fullName>
    </submittedName>
</protein>
<reference evidence="1 2" key="1">
    <citation type="journal article" date="2007" name="Science">
        <title>Sea anemone genome reveals ancestral eumetazoan gene repertoire and genomic organization.</title>
        <authorList>
            <person name="Putnam N.H."/>
            <person name="Srivastava M."/>
            <person name="Hellsten U."/>
            <person name="Dirks B."/>
            <person name="Chapman J."/>
            <person name="Salamov A."/>
            <person name="Terry A."/>
            <person name="Shapiro H."/>
            <person name="Lindquist E."/>
            <person name="Kapitonov V.V."/>
            <person name="Jurka J."/>
            <person name="Genikhovich G."/>
            <person name="Grigoriev I.V."/>
            <person name="Lucas S.M."/>
            <person name="Steele R.E."/>
            <person name="Finnerty J.R."/>
            <person name="Technau U."/>
            <person name="Martindale M.Q."/>
            <person name="Rokhsar D.S."/>
        </authorList>
    </citation>
    <scope>NUCLEOTIDE SEQUENCE [LARGE SCALE GENOMIC DNA]</scope>
    <source>
        <strain evidence="2">CH2 X CH6</strain>
    </source>
</reference>
<keyword evidence="2" id="KW-1185">Reference proteome</keyword>
<dbReference type="eggNOG" id="ENOG502SGE7">
    <property type="taxonomic scope" value="Eukaryota"/>
</dbReference>
<proteinExistence type="predicted"/>
<organism evidence="1 2">
    <name type="scientific">Nematostella vectensis</name>
    <name type="common">Starlet sea anemone</name>
    <dbReference type="NCBI Taxonomy" id="45351"/>
    <lineage>
        <taxon>Eukaryota</taxon>
        <taxon>Metazoa</taxon>
        <taxon>Cnidaria</taxon>
        <taxon>Anthozoa</taxon>
        <taxon>Hexacorallia</taxon>
        <taxon>Actiniaria</taxon>
        <taxon>Edwardsiidae</taxon>
        <taxon>Nematostella</taxon>
    </lineage>
</organism>
<dbReference type="EMBL" id="DS471705">
    <property type="protein sequence ID" value="EDO28326.1"/>
    <property type="molecule type" value="Genomic_DNA"/>
</dbReference>
<dbReference type="HOGENOM" id="CLU_513216_0_0_1"/>
<dbReference type="AlphaFoldDB" id="A8DUR0"/>
<sequence>MAHSSNSHDGVHARFDRLRSYSIVFDYMLRVTLDKANNKRDKPYISLNITNLTTTVTVNTWDLSRSRPGTLGFIQLIDNYFQETWDPRYNIIQLLDNFFQGENMEPKVKTWDPRYNIIQLLDNFFQGKNMEPKVKTWNPRYNIIQLLDDFQGKNMGPKVKTWDPRYNIIQLLNNFFQGDDGNALAVLSSSGNDDWISVDYVQADPKGPEFSTKFENTQQSVRVKFSSIQLTAVKEALAAFEIFLLELLESDDVKPLTPLLPSKFQPLETIEENEQLETRAIEPDTTTIVQQLYGQKDTTTIVQQLYGEKDTTTIVQQLYGKKDTTTIVHQLYGKKDKTTIVQQLYGKKDTTTIVQQLYGQKDTTTIVQQLYGQKDTMTIVQQLYGEKDTTTIVQQLYVNREVVDMAIEAHVVKISIKMVSRQKLVGCVHVKGLKVKIEQRGPETKIVTMLKDLGITNAMAGTFYPKILCLEDNTVFECEITLFDNKSNSVKDPLAVDVLIDLKIGRFKFVFLSGFTAHMQVSLQDFMMWGF</sequence>
<gene>
    <name evidence="1" type="ORF">NEMVEDRAFT_v1g223130</name>
</gene>
<name>A8DUR0_NEMVE</name>
<accession>A8DUR0</accession>
<evidence type="ECO:0000313" key="1">
    <source>
        <dbReference type="EMBL" id="EDO28326.1"/>
    </source>
</evidence>
<evidence type="ECO:0000313" key="2">
    <source>
        <dbReference type="Proteomes" id="UP000001593"/>
    </source>
</evidence>